<dbReference type="Gene3D" id="1.20.1560.10">
    <property type="entry name" value="ABC transporter type 1, transmembrane domain"/>
    <property type="match status" value="1"/>
</dbReference>
<keyword evidence="2 7" id="KW-0812">Transmembrane</keyword>
<dbReference type="InterPro" id="IPR017871">
    <property type="entry name" value="ABC_transporter-like_CS"/>
</dbReference>
<keyword evidence="5 7" id="KW-1133">Transmembrane helix</keyword>
<dbReference type="InterPro" id="IPR011527">
    <property type="entry name" value="ABC1_TM_dom"/>
</dbReference>
<dbReference type="Proteomes" id="UP000279968">
    <property type="component" value="Unassembled WGS sequence"/>
</dbReference>
<reference evidence="10 11" key="1">
    <citation type="journal article" date="2015" name="Int. J. Syst. Evol. Microbiol.">
        <title>Micromonospora costi sp. nov., isolated from a leaf of Costus speciosus.</title>
        <authorList>
            <person name="Thawai C."/>
        </authorList>
    </citation>
    <scope>NUCLEOTIDE SEQUENCE [LARGE SCALE GENOMIC DNA]</scope>
    <source>
        <strain evidence="10 11">CS1-12</strain>
    </source>
</reference>
<evidence type="ECO:0000256" key="4">
    <source>
        <dbReference type="ARBA" id="ARBA00022840"/>
    </source>
</evidence>
<evidence type="ECO:0000256" key="1">
    <source>
        <dbReference type="ARBA" id="ARBA00004651"/>
    </source>
</evidence>
<keyword evidence="6 7" id="KW-0472">Membrane</keyword>
<dbReference type="OrthoDB" id="9806127at2"/>
<sequence>MTRRPSTRRWRRPGGVRAALTMAWRAAPGPLVLLGLVTLVASAAPVCSAWLLKTLLDRIVTGAAGLTTIGVSLCVLGLVLGVLPEATNYLRAELSRATGLAASDRLYSALNRLPGLARFEDPTFMDRLRIASQSSATTPPAVVQGAIALVGSVVTIGGFLGTLITISPWMALVVLAGAIPALIAEIALARRTAAMLWRIGPTERREFFYADLMANLDAAKELRLFGLGGFLRNRMLTERRQADGERRRLDRRGLRVQVALGLLYAVINGGGIIWAVSTVRGGTIGVGDIAIFLAAVAGVQAGTASLVNQVASTHQHLLLFQHFRDVERTPPDLVVRPRTTPVPALDTGIELRDVWFRYGPDSPWVLRGVDLSIPCGQSLGLVGRNGSGKSTLVKLLCRFYDPQRGSIRWDGVDLRDMDPTQLRERIGALFQDYMAYDLSAAENIGLGDLARLTDRPAIRQAAQGAGVDETLAALPRGYDTLLSRSFFDMDGDEPADGAPLSGGQWQRVAMARAVLRGERDLLILDEPSASLDPEAEYDIHRRLKRHRTGRTSLLISHRLGALRDADLLAVLDEGRIVERGTHDDLINRGGCYARLFDIQSSGYHRGPIEVAT</sequence>
<evidence type="ECO:0000256" key="3">
    <source>
        <dbReference type="ARBA" id="ARBA00022741"/>
    </source>
</evidence>
<dbReference type="PROSITE" id="PS00211">
    <property type="entry name" value="ABC_TRANSPORTER_1"/>
    <property type="match status" value="1"/>
</dbReference>
<dbReference type="InterPro" id="IPR036640">
    <property type="entry name" value="ABC1_TM_sf"/>
</dbReference>
<keyword evidence="11" id="KW-1185">Reference proteome</keyword>
<evidence type="ECO:0000256" key="5">
    <source>
        <dbReference type="ARBA" id="ARBA00022989"/>
    </source>
</evidence>
<dbReference type="EMBL" id="RBAN01000002">
    <property type="protein sequence ID" value="RKN55264.1"/>
    <property type="molecule type" value="Genomic_DNA"/>
</dbReference>
<dbReference type="GO" id="GO:0034040">
    <property type="term" value="F:ATPase-coupled lipid transmembrane transporter activity"/>
    <property type="evidence" value="ECO:0007669"/>
    <property type="project" value="TreeGrafter"/>
</dbReference>
<feature type="domain" description="ABC transmembrane type-1" evidence="9">
    <location>
        <begin position="32"/>
        <end position="315"/>
    </location>
</feature>
<dbReference type="PROSITE" id="PS50929">
    <property type="entry name" value="ABC_TM1F"/>
    <property type="match status" value="1"/>
</dbReference>
<dbReference type="PROSITE" id="PS50893">
    <property type="entry name" value="ABC_TRANSPORTER_2"/>
    <property type="match status" value="1"/>
</dbReference>
<keyword evidence="3" id="KW-0547">Nucleotide-binding</keyword>
<dbReference type="SUPFAM" id="SSF90123">
    <property type="entry name" value="ABC transporter transmembrane region"/>
    <property type="match status" value="1"/>
</dbReference>
<evidence type="ECO:0000256" key="6">
    <source>
        <dbReference type="ARBA" id="ARBA00023136"/>
    </source>
</evidence>
<dbReference type="InterPro" id="IPR039421">
    <property type="entry name" value="Type_1_exporter"/>
</dbReference>
<feature type="transmembrane region" description="Helical" evidence="7">
    <location>
        <begin position="256"/>
        <end position="277"/>
    </location>
</feature>
<dbReference type="RefSeq" id="WP_120779452.1">
    <property type="nucleotide sequence ID" value="NZ_JBHLUP010000002.1"/>
</dbReference>
<dbReference type="InterPro" id="IPR003593">
    <property type="entry name" value="AAA+_ATPase"/>
</dbReference>
<comment type="caution">
    <text evidence="10">The sequence shown here is derived from an EMBL/GenBank/DDBJ whole genome shotgun (WGS) entry which is preliminary data.</text>
</comment>
<feature type="transmembrane region" description="Helical" evidence="7">
    <location>
        <begin position="59"/>
        <end position="83"/>
    </location>
</feature>
<dbReference type="Pfam" id="PF00005">
    <property type="entry name" value="ABC_tran"/>
    <property type="match status" value="1"/>
</dbReference>
<feature type="domain" description="ABC transporter" evidence="8">
    <location>
        <begin position="349"/>
        <end position="598"/>
    </location>
</feature>
<gene>
    <name evidence="10" type="ORF">D7193_11210</name>
</gene>
<evidence type="ECO:0000313" key="10">
    <source>
        <dbReference type="EMBL" id="RKN55264.1"/>
    </source>
</evidence>
<evidence type="ECO:0000259" key="8">
    <source>
        <dbReference type="PROSITE" id="PS50893"/>
    </source>
</evidence>
<evidence type="ECO:0000256" key="7">
    <source>
        <dbReference type="SAM" id="Phobius"/>
    </source>
</evidence>
<dbReference type="GO" id="GO:0016887">
    <property type="term" value="F:ATP hydrolysis activity"/>
    <property type="evidence" value="ECO:0007669"/>
    <property type="project" value="InterPro"/>
</dbReference>
<dbReference type="SUPFAM" id="SSF52540">
    <property type="entry name" value="P-loop containing nucleoside triphosphate hydrolases"/>
    <property type="match status" value="1"/>
</dbReference>
<proteinExistence type="predicted"/>
<evidence type="ECO:0000313" key="11">
    <source>
        <dbReference type="Proteomes" id="UP000279968"/>
    </source>
</evidence>
<dbReference type="PANTHER" id="PTHR24221:SF654">
    <property type="entry name" value="ATP-BINDING CASSETTE SUB-FAMILY B MEMBER 6"/>
    <property type="match status" value="1"/>
</dbReference>
<dbReference type="SMART" id="SM00382">
    <property type="entry name" value="AAA"/>
    <property type="match status" value="1"/>
</dbReference>
<evidence type="ECO:0000259" key="9">
    <source>
        <dbReference type="PROSITE" id="PS50929"/>
    </source>
</evidence>
<feature type="transmembrane region" description="Helical" evidence="7">
    <location>
        <begin position="169"/>
        <end position="188"/>
    </location>
</feature>
<dbReference type="InterPro" id="IPR003439">
    <property type="entry name" value="ABC_transporter-like_ATP-bd"/>
</dbReference>
<comment type="subcellular location">
    <subcellularLocation>
        <location evidence="1">Cell membrane</location>
        <topology evidence="1">Multi-pass membrane protein</topology>
    </subcellularLocation>
</comment>
<dbReference type="InterPro" id="IPR027417">
    <property type="entry name" value="P-loop_NTPase"/>
</dbReference>
<organism evidence="10 11">
    <name type="scientific">Micromonospora costi</name>
    <dbReference type="NCBI Taxonomy" id="1530042"/>
    <lineage>
        <taxon>Bacteria</taxon>
        <taxon>Bacillati</taxon>
        <taxon>Actinomycetota</taxon>
        <taxon>Actinomycetes</taxon>
        <taxon>Micromonosporales</taxon>
        <taxon>Micromonosporaceae</taxon>
        <taxon>Micromonospora</taxon>
    </lineage>
</organism>
<evidence type="ECO:0000256" key="2">
    <source>
        <dbReference type="ARBA" id="ARBA00022692"/>
    </source>
</evidence>
<dbReference type="GO" id="GO:0140359">
    <property type="term" value="F:ABC-type transporter activity"/>
    <property type="evidence" value="ECO:0007669"/>
    <property type="project" value="InterPro"/>
</dbReference>
<dbReference type="AlphaFoldDB" id="A0A3B0A4B9"/>
<keyword evidence="4 10" id="KW-0067">ATP-binding</keyword>
<dbReference type="GO" id="GO:0005524">
    <property type="term" value="F:ATP binding"/>
    <property type="evidence" value="ECO:0007669"/>
    <property type="project" value="UniProtKB-KW"/>
</dbReference>
<accession>A0A3B0A4B9</accession>
<protein>
    <submittedName>
        <fullName evidence="10">ABC transporter ATP-binding protein</fullName>
    </submittedName>
</protein>
<dbReference type="PANTHER" id="PTHR24221">
    <property type="entry name" value="ATP-BINDING CASSETTE SUB-FAMILY B"/>
    <property type="match status" value="1"/>
</dbReference>
<feature type="transmembrane region" description="Helical" evidence="7">
    <location>
        <begin position="141"/>
        <end position="163"/>
    </location>
</feature>
<dbReference type="GO" id="GO:0005886">
    <property type="term" value="C:plasma membrane"/>
    <property type="evidence" value="ECO:0007669"/>
    <property type="project" value="UniProtKB-SubCell"/>
</dbReference>
<name>A0A3B0A4B9_9ACTN</name>
<dbReference type="Gene3D" id="3.40.50.300">
    <property type="entry name" value="P-loop containing nucleotide triphosphate hydrolases"/>
    <property type="match status" value="1"/>
</dbReference>